<gene>
    <name evidence="2" type="primary">msta_3</name>
    <name evidence="2" type="ORF">Anas_12772</name>
</gene>
<evidence type="ECO:0000313" key="3">
    <source>
        <dbReference type="Proteomes" id="UP000326759"/>
    </source>
</evidence>
<dbReference type="PROSITE" id="PS50280">
    <property type="entry name" value="SET"/>
    <property type="match status" value="1"/>
</dbReference>
<name>A0A5N5TI59_9CRUS</name>
<reference evidence="2 3" key="1">
    <citation type="journal article" date="2019" name="PLoS Biol.">
        <title>Sex chromosomes control vertical transmission of feminizing Wolbachia symbionts in an isopod.</title>
        <authorList>
            <person name="Becking T."/>
            <person name="Chebbi M.A."/>
            <person name="Giraud I."/>
            <person name="Moumen B."/>
            <person name="Laverre T."/>
            <person name="Caubet Y."/>
            <person name="Peccoud J."/>
            <person name="Gilbert C."/>
            <person name="Cordaux R."/>
        </authorList>
    </citation>
    <scope>NUCLEOTIDE SEQUENCE [LARGE SCALE GENOMIC DNA]</scope>
    <source>
        <strain evidence="2">ANa2</strain>
        <tissue evidence="2">Whole body excluding digestive tract and cuticle</tissue>
    </source>
</reference>
<dbReference type="SUPFAM" id="SSF82199">
    <property type="entry name" value="SET domain"/>
    <property type="match status" value="1"/>
</dbReference>
<dbReference type="InterPro" id="IPR001214">
    <property type="entry name" value="SET_dom"/>
</dbReference>
<keyword evidence="3" id="KW-1185">Reference proteome</keyword>
<dbReference type="EMBL" id="SEYY01002760">
    <property type="protein sequence ID" value="KAB7504610.1"/>
    <property type="molecule type" value="Genomic_DNA"/>
</dbReference>
<protein>
    <submittedName>
        <fullName evidence="2">Protein msta, isoform A</fullName>
    </submittedName>
</protein>
<dbReference type="OrthoDB" id="6374143at2759"/>
<dbReference type="GO" id="GO:0008276">
    <property type="term" value="F:protein methyltransferase activity"/>
    <property type="evidence" value="ECO:0007669"/>
    <property type="project" value="UniProtKB-ARBA"/>
</dbReference>
<organism evidence="2 3">
    <name type="scientific">Armadillidium nasatum</name>
    <dbReference type="NCBI Taxonomy" id="96803"/>
    <lineage>
        <taxon>Eukaryota</taxon>
        <taxon>Metazoa</taxon>
        <taxon>Ecdysozoa</taxon>
        <taxon>Arthropoda</taxon>
        <taxon>Crustacea</taxon>
        <taxon>Multicrustacea</taxon>
        <taxon>Malacostraca</taxon>
        <taxon>Eumalacostraca</taxon>
        <taxon>Peracarida</taxon>
        <taxon>Isopoda</taxon>
        <taxon>Oniscidea</taxon>
        <taxon>Crinocheta</taxon>
        <taxon>Armadillidiidae</taxon>
        <taxon>Armadillidium</taxon>
    </lineage>
</organism>
<evidence type="ECO:0000313" key="2">
    <source>
        <dbReference type="EMBL" id="KAB7504610.1"/>
    </source>
</evidence>
<dbReference type="Proteomes" id="UP000326759">
    <property type="component" value="Unassembled WGS sequence"/>
</dbReference>
<dbReference type="Gene3D" id="6.10.140.2220">
    <property type="match status" value="1"/>
</dbReference>
<dbReference type="PANTHER" id="PTHR46455:SF1">
    <property type="entry name" value="SET AND MYND DOMAIN CONTAINING, ARTHROPOD-SPECIFIC, MEMBER 2"/>
    <property type="match status" value="1"/>
</dbReference>
<dbReference type="PANTHER" id="PTHR46455">
    <property type="entry name" value="SET AND MYND DOMAIN CONTAINING, ARTHROPOD-SPECIFIC, MEMBER 4, ISOFORM A"/>
    <property type="match status" value="1"/>
</dbReference>
<comment type="caution">
    <text evidence="2">The sequence shown here is derived from an EMBL/GenBank/DDBJ whole genome shotgun (WGS) entry which is preliminary data.</text>
</comment>
<dbReference type="Gene3D" id="2.170.270.10">
    <property type="entry name" value="SET domain"/>
    <property type="match status" value="1"/>
</dbReference>
<evidence type="ECO:0000259" key="1">
    <source>
        <dbReference type="PROSITE" id="PS50280"/>
    </source>
</evidence>
<dbReference type="InterPro" id="IPR046341">
    <property type="entry name" value="SET_dom_sf"/>
</dbReference>
<accession>A0A5N5TI59</accession>
<feature type="domain" description="SET" evidence="1">
    <location>
        <begin position="78"/>
        <end position="317"/>
    </location>
</feature>
<sequence>MKIKKTIPVLYLHTNKGFSFNEGLIINVRSIVINISTMNYDGKINIMYDWFEFSKKETSCRNAIPPGCLDHIDFKKPIKWELKVIQPYGRCLVAKEDIKEGEILFIDYPVVTGPKQNCEPLCLGCYKQLDVSETYECSKCGWPMCGSECEDKGYHPLECEAFVASGYKPKLEDFSECNPMYESVLPLRCLLLEKKHPKKWETLIAMESHDELRKDTELWETEQKNVVEFLQEKVKIKHSSELIHRVTGILDVNCHEVRSNIPDTKNEFRARGIYPLCAMMSHDCSSNTHHTVMDEMVMLVLASRNIYKGTQITGTYTHLLSGTIEEKKAFKIRKIFRLCL</sequence>
<dbReference type="Gene3D" id="1.10.220.160">
    <property type="match status" value="1"/>
</dbReference>
<dbReference type="InterPro" id="IPR053010">
    <property type="entry name" value="SET_SmydA-8"/>
</dbReference>
<dbReference type="GO" id="GO:0008170">
    <property type="term" value="F:N-methyltransferase activity"/>
    <property type="evidence" value="ECO:0007669"/>
    <property type="project" value="UniProtKB-ARBA"/>
</dbReference>
<dbReference type="Pfam" id="PF00856">
    <property type="entry name" value="SET"/>
    <property type="match status" value="1"/>
</dbReference>
<proteinExistence type="predicted"/>
<dbReference type="GO" id="GO:0008757">
    <property type="term" value="F:S-adenosylmethionine-dependent methyltransferase activity"/>
    <property type="evidence" value="ECO:0007669"/>
    <property type="project" value="UniProtKB-ARBA"/>
</dbReference>
<dbReference type="AlphaFoldDB" id="A0A5N5TI59"/>